<reference evidence="2 3" key="1">
    <citation type="submission" date="2017-08" db="EMBL/GenBank/DDBJ databases">
        <title>Resequencing and Reannotation of the genome of Pyrococcus furiosus type strain DSM3638.</title>
        <authorList>
            <person name="Reichelt R.M."/>
            <person name="Bunk B."/>
        </authorList>
    </citation>
    <scope>NUCLEOTIDE SEQUENCE [LARGE SCALE GENOMIC DNA]</scope>
    <source>
        <strain evidence="2 3">DSM 3638</strain>
    </source>
</reference>
<feature type="transmembrane region" description="Helical" evidence="1">
    <location>
        <begin position="30"/>
        <end position="54"/>
    </location>
</feature>
<feature type="transmembrane region" description="Helical" evidence="1">
    <location>
        <begin position="6"/>
        <end position="23"/>
    </location>
</feature>
<keyword evidence="1" id="KW-0472">Membrane</keyword>
<dbReference type="OrthoDB" id="103686at2157"/>
<dbReference type="GeneID" id="41712321"/>
<dbReference type="Proteomes" id="UP000324354">
    <property type="component" value="Chromosome"/>
</dbReference>
<sequence>MVKRLFSILLALMLGLILYTLPSGKLLIPLLILPFISFALGGIFLALLGVFLVLKGYTNILGIFIIALSLLLLEITEMERAEAPKIHYVYAIIATFLSIPAYLFVLLVSQAGVGIEVTLLAIILAFLVYLFFRYSFK</sequence>
<feature type="transmembrane region" description="Helical" evidence="1">
    <location>
        <begin position="88"/>
        <end position="107"/>
    </location>
</feature>
<evidence type="ECO:0000313" key="3">
    <source>
        <dbReference type="Proteomes" id="UP000324354"/>
    </source>
</evidence>
<gene>
    <name evidence="2" type="ORF">PFDSM3638_02590</name>
</gene>
<accession>A0A5C0XNN6</accession>
<feature type="transmembrane region" description="Helical" evidence="1">
    <location>
        <begin position="113"/>
        <end position="132"/>
    </location>
</feature>
<feature type="transmembrane region" description="Helical" evidence="1">
    <location>
        <begin position="60"/>
        <end position="76"/>
    </location>
</feature>
<dbReference type="RefSeq" id="WP_011011636.1">
    <property type="nucleotide sequence ID" value="NC_003413.1"/>
</dbReference>
<dbReference type="EMBL" id="CP023154">
    <property type="protein sequence ID" value="QEK78231.1"/>
    <property type="molecule type" value="Genomic_DNA"/>
</dbReference>
<keyword evidence="1" id="KW-1133">Transmembrane helix</keyword>
<keyword evidence="1" id="KW-0812">Transmembrane</keyword>
<organism evidence="2 3">
    <name type="scientific">Pyrococcus furiosus (strain ATCC 43587 / DSM 3638 / JCM 8422 / Vc1)</name>
    <dbReference type="NCBI Taxonomy" id="186497"/>
    <lineage>
        <taxon>Archaea</taxon>
        <taxon>Methanobacteriati</taxon>
        <taxon>Methanobacteriota</taxon>
        <taxon>Thermococci</taxon>
        <taxon>Thermococcales</taxon>
        <taxon>Thermococcaceae</taxon>
        <taxon>Pyrococcus</taxon>
    </lineage>
</organism>
<proteinExistence type="predicted"/>
<dbReference type="AlphaFoldDB" id="A0A5C0XNN6"/>
<dbReference type="PIRSF" id="PIRSF018938">
    <property type="entry name" value="UCP018938"/>
    <property type="match status" value="1"/>
</dbReference>
<dbReference type="GeneID" id="13302331"/>
<name>A0A5C0XNN6_PYRFU</name>
<evidence type="ECO:0000313" key="2">
    <source>
        <dbReference type="EMBL" id="QEK78231.1"/>
    </source>
</evidence>
<protein>
    <submittedName>
        <fullName evidence="2">Uncharacterized protein</fullName>
    </submittedName>
</protein>
<evidence type="ECO:0000256" key="1">
    <source>
        <dbReference type="SAM" id="Phobius"/>
    </source>
</evidence>
<dbReference type="InterPro" id="IPR016740">
    <property type="entry name" value="UCP018938"/>
</dbReference>